<keyword evidence="1" id="KW-1133">Transmembrane helix</keyword>
<reference evidence="2" key="1">
    <citation type="submission" date="2018-01" db="EMBL/GenBank/DDBJ databases">
        <title>An insight into the sialome of Amazonian anophelines.</title>
        <authorList>
            <person name="Ribeiro J.M."/>
            <person name="Scarpassa V."/>
            <person name="Calvo E."/>
        </authorList>
    </citation>
    <scope>NUCLEOTIDE SEQUENCE</scope>
    <source>
        <tissue evidence="2">Salivary glands</tissue>
    </source>
</reference>
<accession>A0A2M3ZQU8</accession>
<dbReference type="EMBL" id="GGFM01010017">
    <property type="protein sequence ID" value="MBW30768.1"/>
    <property type="molecule type" value="Transcribed_RNA"/>
</dbReference>
<name>A0A2M3ZQU8_9DIPT</name>
<proteinExistence type="predicted"/>
<keyword evidence="1" id="KW-0472">Membrane</keyword>
<dbReference type="AlphaFoldDB" id="A0A2M3ZQU8"/>
<sequence length="195" mass="23202">MHLYELALYLSLSNILSASYLFFYRCFPFFHWLCFFHFPLSFLSTRLHVCFQRGWSRTRTLSISCPAGTVSPLEPRGSTTQVRFVFYHFTSYSLPMHLRAVSQFFCVYFFNRFFLDCSSVKGVCLSFLEFLDFRPRSLYEWFALVVLYPDHFPIWISMVGHCQAFDVYLAIYSRIRRVQCFQVGYPTTHLKHDLA</sequence>
<evidence type="ECO:0000313" key="2">
    <source>
        <dbReference type="EMBL" id="MBW30768.1"/>
    </source>
</evidence>
<protein>
    <submittedName>
        <fullName evidence="2">Putative secreted peptide</fullName>
    </submittedName>
</protein>
<evidence type="ECO:0000256" key="1">
    <source>
        <dbReference type="SAM" id="Phobius"/>
    </source>
</evidence>
<feature type="transmembrane region" description="Helical" evidence="1">
    <location>
        <begin position="7"/>
        <end position="23"/>
    </location>
</feature>
<keyword evidence="1" id="KW-0812">Transmembrane</keyword>
<feature type="transmembrane region" description="Helical" evidence="1">
    <location>
        <begin position="29"/>
        <end position="49"/>
    </location>
</feature>
<organism evidence="2">
    <name type="scientific">Anopheles braziliensis</name>
    <dbReference type="NCBI Taxonomy" id="58242"/>
    <lineage>
        <taxon>Eukaryota</taxon>
        <taxon>Metazoa</taxon>
        <taxon>Ecdysozoa</taxon>
        <taxon>Arthropoda</taxon>
        <taxon>Hexapoda</taxon>
        <taxon>Insecta</taxon>
        <taxon>Pterygota</taxon>
        <taxon>Neoptera</taxon>
        <taxon>Endopterygota</taxon>
        <taxon>Diptera</taxon>
        <taxon>Nematocera</taxon>
        <taxon>Culicoidea</taxon>
        <taxon>Culicidae</taxon>
        <taxon>Anophelinae</taxon>
        <taxon>Anopheles</taxon>
    </lineage>
</organism>